<dbReference type="SUPFAM" id="SSF52440">
    <property type="entry name" value="PreATP-grasp domain"/>
    <property type="match status" value="1"/>
</dbReference>
<keyword evidence="4 6" id="KW-0067">ATP-binding</keyword>
<accession>A9GMK3</accession>
<dbReference type="Pfam" id="PF00289">
    <property type="entry name" value="Biotin_carb_N"/>
    <property type="match status" value="1"/>
</dbReference>
<dbReference type="PANTHER" id="PTHR48095">
    <property type="entry name" value="PYRUVATE CARBOXYLASE SUBUNIT A"/>
    <property type="match status" value="1"/>
</dbReference>
<dbReference type="PROSITE" id="PS50968">
    <property type="entry name" value="BIOTINYL_LIPOYL"/>
    <property type="match status" value="1"/>
</dbReference>
<protein>
    <submittedName>
        <fullName evidence="10">Biotin/lipoyl attachment domain</fullName>
    </submittedName>
</protein>
<evidence type="ECO:0000256" key="5">
    <source>
        <dbReference type="ARBA" id="ARBA00023267"/>
    </source>
</evidence>
<dbReference type="InterPro" id="IPR011053">
    <property type="entry name" value="Single_hybrid_motif"/>
</dbReference>
<dbReference type="Gene3D" id="3.30.470.20">
    <property type="entry name" value="ATP-grasp fold, B domain"/>
    <property type="match status" value="1"/>
</dbReference>
<gene>
    <name evidence="10" type="ordered locus">sce3291</name>
</gene>
<dbReference type="InterPro" id="IPR005481">
    <property type="entry name" value="BC-like_N"/>
</dbReference>
<dbReference type="PROSITE" id="PS50979">
    <property type="entry name" value="BC"/>
    <property type="match status" value="1"/>
</dbReference>
<keyword evidence="2" id="KW-0436">Ligase</keyword>
<dbReference type="InterPro" id="IPR001882">
    <property type="entry name" value="Biotin_BS"/>
</dbReference>
<dbReference type="PROSITE" id="PS50975">
    <property type="entry name" value="ATP_GRASP"/>
    <property type="match status" value="1"/>
</dbReference>
<dbReference type="Pfam" id="PF02786">
    <property type="entry name" value="CPSase_L_D2"/>
    <property type="match status" value="2"/>
</dbReference>
<evidence type="ECO:0000259" key="8">
    <source>
        <dbReference type="PROSITE" id="PS50975"/>
    </source>
</evidence>
<dbReference type="GO" id="GO:0016874">
    <property type="term" value="F:ligase activity"/>
    <property type="evidence" value="ECO:0007669"/>
    <property type="project" value="UniProtKB-KW"/>
</dbReference>
<dbReference type="Pfam" id="PF00364">
    <property type="entry name" value="Biotin_lipoyl"/>
    <property type="match status" value="1"/>
</dbReference>
<dbReference type="EMBL" id="AM746676">
    <property type="protein sequence ID" value="CAN93450.1"/>
    <property type="molecule type" value="Genomic_DNA"/>
</dbReference>
<dbReference type="InterPro" id="IPR051602">
    <property type="entry name" value="ACC_Biotin_Carboxylase"/>
</dbReference>
<dbReference type="Gene3D" id="3.40.50.20">
    <property type="match status" value="1"/>
</dbReference>
<dbReference type="InterPro" id="IPR011054">
    <property type="entry name" value="Rudment_hybrid_motif"/>
</dbReference>
<keyword evidence="5" id="KW-0092">Biotin</keyword>
<dbReference type="InterPro" id="IPR005482">
    <property type="entry name" value="Biotin_COase_C"/>
</dbReference>
<evidence type="ECO:0000256" key="1">
    <source>
        <dbReference type="ARBA" id="ARBA00001953"/>
    </source>
</evidence>
<feature type="domain" description="ATP-grasp" evidence="8">
    <location>
        <begin position="234"/>
        <end position="479"/>
    </location>
</feature>
<evidence type="ECO:0000256" key="6">
    <source>
        <dbReference type="PROSITE-ProRule" id="PRU00409"/>
    </source>
</evidence>
<feature type="domain" description="Biotin carboxylation" evidence="9">
    <location>
        <begin position="36"/>
        <end position="623"/>
    </location>
</feature>
<evidence type="ECO:0000259" key="9">
    <source>
        <dbReference type="PROSITE" id="PS50979"/>
    </source>
</evidence>
<dbReference type="KEGG" id="scl:sce3291"/>
<dbReference type="InterPro" id="IPR011761">
    <property type="entry name" value="ATP-grasp"/>
</dbReference>
<keyword evidence="3 6" id="KW-0547">Nucleotide-binding</keyword>
<sequence length="972" mass="106662">MDGFETRRGYDRNPRVVRDRRLGRSSSAWARSFAADDVRPLIVCRGPIRKEAMDVFAQMGIEHYGILLSEKDSIVYTHALAPELRCLHPAHVHRVKDYTGATKDERVKLMQEIVAIARAGGYTHVFAGYGFMAEDEEFVRTLEEAGLVFIGPRSSVQRAAGLKDEAKRTALAAAVSVTPGIDDATRRIVLRKWPDHAALRAAAADRGLLGAGAPGARLADGIPLAEAADALLAAAYARRVDLYTTDELCEELERGAAELLARHPGRRIRLKAIGGGGGKGQRLLAGVAPDAAPLEAAARARAAEVPALAREILAEVKAAGVGDNKNILLELNVEETRHNEIQLVGNGAWCVALGGRDCSLQMHEQKLLEVAMTQEGLLEAIERARAAGEAPRAASLERERASLARMEAEAERFGQAVGLNSASTFECIVEGDHHYFMEVNTRIQVEHRVSELCYALRFENPADPADAFEVTSLVECMVLLARHGERLPRPIRVRREGSAVEARLNATNGALEPHAAGIIVSWSDPHPHEIRDDQGICVKNPDTGVFMHYRVAGAYDSNIALLVTYGASREEAYQRICEILRTTTLRGSDLHTNLLFHYGLVHWFLARSVWAKPTTGFVVPYLTQVGLLAVELGGLDFDVMWAELGARHERRLAARAGAAEATGGGALKKVFALKDTLVRRPVEKICAEPHLLSAWLSRNMGSFEIRSGRVRWLKNPIEVLADTYWLLNMTPQPQAPAAHVIWDHDQEVLSRALGFYRRVGERMGQAGGAPSWPELRAHLSGDTAPHGYDAELWRRVRGAHLGFQAGLELLDALVLAGDAARFFELRAREDGTVDIPERLLDRELSARMRKVLAPPPAMRANEIVAVTGGMFYAQEAPDRPPFVTKGSHFAAGDPLYVIEVMKMFNKVLAPCSGTVEEVLIDGGEGTIVQKGQPLFRVKPDEVLVEEDSAERARRRRETTLRYVDAIFDAEGA</sequence>
<evidence type="ECO:0000256" key="4">
    <source>
        <dbReference type="ARBA" id="ARBA00022840"/>
    </source>
</evidence>
<dbReference type="OrthoDB" id="9763189at2"/>
<feature type="domain" description="Lipoyl-binding" evidence="7">
    <location>
        <begin position="848"/>
        <end position="938"/>
    </location>
</feature>
<dbReference type="eggNOG" id="COG0439">
    <property type="taxonomic scope" value="Bacteria"/>
</dbReference>
<dbReference type="PROSITE" id="PS00188">
    <property type="entry name" value="BIOTIN"/>
    <property type="match status" value="1"/>
</dbReference>
<dbReference type="GO" id="GO:0005524">
    <property type="term" value="F:ATP binding"/>
    <property type="evidence" value="ECO:0007669"/>
    <property type="project" value="UniProtKB-UniRule"/>
</dbReference>
<dbReference type="SUPFAM" id="SSF51230">
    <property type="entry name" value="Single hybrid motif"/>
    <property type="match status" value="1"/>
</dbReference>
<reference evidence="10 11" key="1">
    <citation type="journal article" date="2007" name="Nat. Biotechnol.">
        <title>Complete genome sequence of the myxobacterium Sorangium cellulosum.</title>
        <authorList>
            <person name="Schneiker S."/>
            <person name="Perlova O."/>
            <person name="Kaiser O."/>
            <person name="Gerth K."/>
            <person name="Alici A."/>
            <person name="Altmeyer M.O."/>
            <person name="Bartels D."/>
            <person name="Bekel T."/>
            <person name="Beyer S."/>
            <person name="Bode E."/>
            <person name="Bode H.B."/>
            <person name="Bolten C.J."/>
            <person name="Choudhuri J.V."/>
            <person name="Doss S."/>
            <person name="Elnakady Y.A."/>
            <person name="Frank B."/>
            <person name="Gaigalat L."/>
            <person name="Goesmann A."/>
            <person name="Groeger C."/>
            <person name="Gross F."/>
            <person name="Jelsbak L."/>
            <person name="Jelsbak L."/>
            <person name="Kalinowski J."/>
            <person name="Kegler C."/>
            <person name="Knauber T."/>
            <person name="Konietzny S."/>
            <person name="Kopp M."/>
            <person name="Krause L."/>
            <person name="Krug D."/>
            <person name="Linke B."/>
            <person name="Mahmud T."/>
            <person name="Martinez-Arias R."/>
            <person name="McHardy A.C."/>
            <person name="Merai M."/>
            <person name="Meyer F."/>
            <person name="Mormann S."/>
            <person name="Munoz-Dorado J."/>
            <person name="Perez J."/>
            <person name="Pradella S."/>
            <person name="Rachid S."/>
            <person name="Raddatz G."/>
            <person name="Rosenau F."/>
            <person name="Rueckert C."/>
            <person name="Sasse F."/>
            <person name="Scharfe M."/>
            <person name="Schuster S.C."/>
            <person name="Suen G."/>
            <person name="Treuner-Lange A."/>
            <person name="Velicer G.J."/>
            <person name="Vorholter F.-J."/>
            <person name="Weissman K.J."/>
            <person name="Welch R.D."/>
            <person name="Wenzel S.C."/>
            <person name="Whitworth D.E."/>
            <person name="Wilhelm S."/>
            <person name="Wittmann C."/>
            <person name="Bloecker H."/>
            <person name="Puehler A."/>
            <person name="Mueller R."/>
        </authorList>
    </citation>
    <scope>NUCLEOTIDE SEQUENCE [LARGE SCALE GENOMIC DNA]</scope>
    <source>
        <strain evidence="11">So ce56</strain>
    </source>
</reference>
<dbReference type="SUPFAM" id="SSF51246">
    <property type="entry name" value="Rudiment single hybrid motif"/>
    <property type="match status" value="1"/>
</dbReference>
<dbReference type="RefSeq" id="WP_012235922.1">
    <property type="nucleotide sequence ID" value="NC_010162.1"/>
</dbReference>
<dbReference type="GO" id="GO:0046872">
    <property type="term" value="F:metal ion binding"/>
    <property type="evidence" value="ECO:0007669"/>
    <property type="project" value="InterPro"/>
</dbReference>
<evidence type="ECO:0000313" key="11">
    <source>
        <dbReference type="Proteomes" id="UP000002139"/>
    </source>
</evidence>
<name>A9GMK3_SORC5</name>
<dbReference type="InterPro" id="IPR016185">
    <property type="entry name" value="PreATP-grasp_dom_sf"/>
</dbReference>
<dbReference type="STRING" id="448385.sce3291"/>
<dbReference type="BioCyc" id="SCEL448385:SCE_RS16865-MONOMER"/>
<keyword evidence="11" id="KW-1185">Reference proteome</keyword>
<evidence type="ECO:0000256" key="2">
    <source>
        <dbReference type="ARBA" id="ARBA00022598"/>
    </source>
</evidence>
<evidence type="ECO:0000256" key="3">
    <source>
        <dbReference type="ARBA" id="ARBA00022741"/>
    </source>
</evidence>
<dbReference type="CDD" id="cd06850">
    <property type="entry name" value="biotinyl_domain"/>
    <property type="match status" value="1"/>
</dbReference>
<dbReference type="Gene3D" id="2.40.50.100">
    <property type="match status" value="1"/>
</dbReference>
<dbReference type="PANTHER" id="PTHR48095:SF4">
    <property type="entry name" value="BIOTIN CARBOXYL CARRIER PROTEIN OF ACETYL-COA CARBOXYLASE"/>
    <property type="match status" value="1"/>
</dbReference>
<comment type="cofactor">
    <cofactor evidence="1">
        <name>biotin</name>
        <dbReference type="ChEBI" id="CHEBI:57586"/>
    </cofactor>
</comment>
<proteinExistence type="predicted"/>
<organism evidence="10 11">
    <name type="scientific">Sorangium cellulosum (strain So ce56)</name>
    <name type="common">Polyangium cellulosum (strain So ce56)</name>
    <dbReference type="NCBI Taxonomy" id="448385"/>
    <lineage>
        <taxon>Bacteria</taxon>
        <taxon>Pseudomonadati</taxon>
        <taxon>Myxococcota</taxon>
        <taxon>Polyangia</taxon>
        <taxon>Polyangiales</taxon>
        <taxon>Polyangiaceae</taxon>
        <taxon>Sorangium</taxon>
    </lineage>
</organism>
<dbReference type="Proteomes" id="UP000002139">
    <property type="component" value="Chromosome"/>
</dbReference>
<dbReference type="HOGENOM" id="CLU_306483_0_0_7"/>
<dbReference type="AlphaFoldDB" id="A9GMK3"/>
<dbReference type="InterPro" id="IPR011764">
    <property type="entry name" value="Biotin_carboxylation_dom"/>
</dbReference>
<dbReference type="InterPro" id="IPR005479">
    <property type="entry name" value="CPAse_ATP-bd"/>
</dbReference>
<dbReference type="SUPFAM" id="SSF56059">
    <property type="entry name" value="Glutathione synthetase ATP-binding domain-like"/>
    <property type="match status" value="1"/>
</dbReference>
<dbReference type="InterPro" id="IPR000089">
    <property type="entry name" value="Biotin_lipoyl"/>
</dbReference>
<evidence type="ECO:0000259" key="7">
    <source>
        <dbReference type="PROSITE" id="PS50968"/>
    </source>
</evidence>
<dbReference type="SMART" id="SM00878">
    <property type="entry name" value="Biotin_carb_C"/>
    <property type="match status" value="1"/>
</dbReference>
<dbReference type="eggNOG" id="COG0511">
    <property type="taxonomic scope" value="Bacteria"/>
</dbReference>
<evidence type="ECO:0000313" key="10">
    <source>
        <dbReference type="EMBL" id="CAN93450.1"/>
    </source>
</evidence>
<dbReference type="PROSITE" id="PS00867">
    <property type="entry name" value="CPSASE_2"/>
    <property type="match status" value="1"/>
</dbReference>